<dbReference type="EMBL" id="LXXM01000124">
    <property type="protein sequence ID" value="PZS93352.1"/>
    <property type="molecule type" value="Genomic_DNA"/>
</dbReference>
<protein>
    <submittedName>
        <fullName evidence="1">Uncharacterized protein</fullName>
    </submittedName>
</protein>
<comment type="caution">
    <text evidence="1">The sequence shown here is derived from an EMBL/GenBank/DDBJ whole genome shotgun (WGS) entry which is preliminary data.</text>
</comment>
<evidence type="ECO:0000313" key="1">
    <source>
        <dbReference type="EMBL" id="PZS93352.1"/>
    </source>
</evidence>
<gene>
    <name evidence="1" type="ORF">A7X83_06045</name>
</gene>
<organism evidence="1 2">
    <name type="scientific">Stenotrophomonas maltophilia</name>
    <name type="common">Pseudomonas maltophilia</name>
    <name type="synonym">Xanthomonas maltophilia</name>
    <dbReference type="NCBI Taxonomy" id="40324"/>
    <lineage>
        <taxon>Bacteria</taxon>
        <taxon>Pseudomonadati</taxon>
        <taxon>Pseudomonadota</taxon>
        <taxon>Gammaproteobacteria</taxon>
        <taxon>Lysobacterales</taxon>
        <taxon>Lysobacteraceae</taxon>
        <taxon>Stenotrophomonas</taxon>
        <taxon>Stenotrophomonas maltophilia group</taxon>
    </lineage>
</organism>
<dbReference type="AlphaFoldDB" id="A0A2W6KDM7"/>
<sequence length="160" mass="18214">MSRKYAISMHSSIVLPQRSVWLRAAWGDLPVSYFQSDESLNDCSFIDLKVNKWEISGSGAQGDLDPFIRVEIINGRELVDYLGDTEFCPPVDVAEETLLVFELDDGGDESDEWLLMRLVSVVAEDNRLYCWRDGFQQIGREFSCTVPALGDVRMRLQQRG</sequence>
<name>A0A2W6KDM7_STEMA</name>
<reference evidence="1 2" key="1">
    <citation type="submission" date="2016-05" db="EMBL/GenBank/DDBJ databases">
        <authorList>
            <person name="Lavstsen T."/>
            <person name="Jespersen J.S."/>
        </authorList>
    </citation>
    <scope>NUCLEOTIDE SEQUENCE [LARGE SCALE GENOMIC DNA]</scope>
    <source>
        <strain evidence="1 2">SM-5815</strain>
    </source>
</reference>
<proteinExistence type="predicted"/>
<evidence type="ECO:0000313" key="2">
    <source>
        <dbReference type="Proteomes" id="UP000249614"/>
    </source>
</evidence>
<dbReference type="Proteomes" id="UP000249614">
    <property type="component" value="Unassembled WGS sequence"/>
</dbReference>
<accession>A0A2W6KDM7</accession>